<protein>
    <submittedName>
        <fullName evidence="1">Uncharacterized protein</fullName>
    </submittedName>
</protein>
<accession>A0A9Q3KF89</accession>
<gene>
    <name evidence="1" type="ORF">O181_120013</name>
</gene>
<organism evidence="1 2">
    <name type="scientific">Austropuccinia psidii MF-1</name>
    <dbReference type="NCBI Taxonomy" id="1389203"/>
    <lineage>
        <taxon>Eukaryota</taxon>
        <taxon>Fungi</taxon>
        <taxon>Dikarya</taxon>
        <taxon>Basidiomycota</taxon>
        <taxon>Pucciniomycotina</taxon>
        <taxon>Pucciniomycetes</taxon>
        <taxon>Pucciniales</taxon>
        <taxon>Sphaerophragmiaceae</taxon>
        <taxon>Austropuccinia</taxon>
    </lineage>
</organism>
<comment type="caution">
    <text evidence="1">The sequence shown here is derived from an EMBL/GenBank/DDBJ whole genome shotgun (WGS) entry which is preliminary data.</text>
</comment>
<keyword evidence="2" id="KW-1185">Reference proteome</keyword>
<proteinExistence type="predicted"/>
<name>A0A9Q3KF89_9BASI</name>
<sequence>MSSFVLSIYINDNGHEVITILHGGYCYTIHCIHDLDLNSNATRILLPTSIMPLSGSTLAWPLSNNPLPMTNSHHSPPALVGNLASQSVVTVTANSLSNSISISAMISSNSNFELHQLFDVFNCLFYHYCRDFYNYIHNHPNNVGDYGSLSDLQSFLQALVEVLNKLAE</sequence>
<dbReference type="AlphaFoldDB" id="A0A9Q3KF89"/>
<dbReference type="EMBL" id="AVOT02107177">
    <property type="protein sequence ID" value="MBW0580298.1"/>
    <property type="molecule type" value="Genomic_DNA"/>
</dbReference>
<evidence type="ECO:0000313" key="1">
    <source>
        <dbReference type="EMBL" id="MBW0580298.1"/>
    </source>
</evidence>
<dbReference type="Proteomes" id="UP000765509">
    <property type="component" value="Unassembled WGS sequence"/>
</dbReference>
<evidence type="ECO:0000313" key="2">
    <source>
        <dbReference type="Proteomes" id="UP000765509"/>
    </source>
</evidence>
<reference evidence="1" key="1">
    <citation type="submission" date="2021-03" db="EMBL/GenBank/DDBJ databases">
        <title>Draft genome sequence of rust myrtle Austropuccinia psidii MF-1, a brazilian biotype.</title>
        <authorList>
            <person name="Quecine M.C."/>
            <person name="Pachon D.M.R."/>
            <person name="Bonatelli M.L."/>
            <person name="Correr F.H."/>
            <person name="Franceschini L.M."/>
            <person name="Leite T.F."/>
            <person name="Margarido G.R.A."/>
            <person name="Almeida C.A."/>
            <person name="Ferrarezi J.A."/>
            <person name="Labate C.A."/>
        </authorList>
    </citation>
    <scope>NUCLEOTIDE SEQUENCE</scope>
    <source>
        <strain evidence="1">MF-1</strain>
    </source>
</reference>